<keyword evidence="6" id="KW-0539">Nucleus</keyword>
<dbReference type="Proteomes" id="UP000183832">
    <property type="component" value="Unassembled WGS sequence"/>
</dbReference>
<dbReference type="InterPro" id="IPR036236">
    <property type="entry name" value="Znf_C2H2_sf"/>
</dbReference>
<evidence type="ECO:0000259" key="9">
    <source>
        <dbReference type="PROSITE" id="PS50157"/>
    </source>
</evidence>
<feature type="region of interest" description="Disordered" evidence="8">
    <location>
        <begin position="961"/>
        <end position="999"/>
    </location>
</feature>
<keyword evidence="11" id="KW-1185">Reference proteome</keyword>
<dbReference type="InterPro" id="IPR013087">
    <property type="entry name" value="Znf_C2H2_type"/>
</dbReference>
<evidence type="ECO:0000313" key="10">
    <source>
        <dbReference type="EMBL" id="CRL02205.1"/>
    </source>
</evidence>
<keyword evidence="4 7" id="KW-0863">Zinc-finger</keyword>
<evidence type="ECO:0000256" key="5">
    <source>
        <dbReference type="ARBA" id="ARBA00022833"/>
    </source>
</evidence>
<gene>
    <name evidence="10" type="ORF">CLUMA_CG015248</name>
</gene>
<dbReference type="GO" id="GO:0000981">
    <property type="term" value="F:DNA-binding transcription factor activity, RNA polymerase II-specific"/>
    <property type="evidence" value="ECO:0007669"/>
    <property type="project" value="TreeGrafter"/>
</dbReference>
<dbReference type="PANTHER" id="PTHR24394">
    <property type="entry name" value="ZINC FINGER PROTEIN"/>
    <property type="match status" value="1"/>
</dbReference>
<dbReference type="PROSITE" id="PS50157">
    <property type="entry name" value="ZINC_FINGER_C2H2_2"/>
    <property type="match status" value="2"/>
</dbReference>
<organism evidence="10 11">
    <name type="scientific">Clunio marinus</name>
    <dbReference type="NCBI Taxonomy" id="568069"/>
    <lineage>
        <taxon>Eukaryota</taxon>
        <taxon>Metazoa</taxon>
        <taxon>Ecdysozoa</taxon>
        <taxon>Arthropoda</taxon>
        <taxon>Hexapoda</taxon>
        <taxon>Insecta</taxon>
        <taxon>Pterygota</taxon>
        <taxon>Neoptera</taxon>
        <taxon>Endopterygota</taxon>
        <taxon>Diptera</taxon>
        <taxon>Nematocera</taxon>
        <taxon>Chironomoidea</taxon>
        <taxon>Chironomidae</taxon>
        <taxon>Clunio</taxon>
    </lineage>
</organism>
<keyword evidence="3" id="KW-0677">Repeat</keyword>
<evidence type="ECO:0000256" key="1">
    <source>
        <dbReference type="ARBA" id="ARBA00004123"/>
    </source>
</evidence>
<feature type="compositionally biased region" description="Acidic residues" evidence="8">
    <location>
        <begin position="173"/>
        <end position="188"/>
    </location>
</feature>
<feature type="domain" description="C2H2-type" evidence="9">
    <location>
        <begin position="1166"/>
        <end position="1188"/>
    </location>
</feature>
<sequence length="1353" mass="158678">MDVPKCSFCLDINSKRGLMDLNSKLYGLDVTGVPISKVASEVFNFKIIDGFICGICQEELVNAYKFKVNAMKAFEGNSELTKNLEILKSLKDFFDDIESINDVTIMNNHKNIAFIRKNECHKFIRQGWRHESCEDTTIEILEIECNPEQIQEAIESNEEEEEEIHHETSIVGNEEEEETQHEMEDENENLNPEFKDETTYLKCEKETMQSTMNVVTNYTSCNIDYMKSAYVRLERLKSLDSPEKGSTFQDDPSDTMDVEYDLTLCDNEPLDNNENYDSLVNDRNDSNLNETTKNEEDFNSILKQKIRESKVVSYNEGQKVTVWSCVFCKKLCLCGSNLRNHLRKHIIDNQNLKDIKIIEKHENDPKWIAKKVEESTPKDESEKFICCICKKFKTSKKFRLRFHISKIHCFKKDRRTSLDKNDSEQLPKYDYDLDWAEKKIEESKDANESDKWNCVLCSTFSTDRVFGMKIHILRVHCKPKTKKMSLQKSLESSKHKKEKKHEYDPEWMLEMIEKSRSHDDPDSFSCAICNNFSSKSLIGIRVHIGHVHCKPKKKKNVAKTINKNVDMEIEKHDYNIEWIKEITKKSTNDVGLRTKHFLCVLCNNFKTNSSLGFRYHVARVHCKESKTRTLMKAKKQIVKRHYDPEWVNQKIDESKIESDVDKWTCVVCGEFSSESQKSIKLHINAHCIKHPTATETTSLLEQSDDRYEYNVNRIREIVEESRIENECDDEKFHCVVCKDFTTESVLGIRFHVARMHFKAERMSSFERSMSENNGDSEWLKGMIEKSKTPSSSTLWNCCVCDNFSCFSLSAIRKHLITLHCESTSSGSLNHQDDKLQANESISERIRKNWIKNVVNNSEVKKEDGIFWICCICSTTCEGFKETKLHVSRMHRKEMRTETHKLIKEEEDEFENDKVEKCRKRLHTSEEVKNVWICRECGGKICYTEEDFRKHLRVEHMNKFDGTEESTIRNGNKRSLDQSEDDEWVPRSKNFCPDDTENEDKNIASNREAVVEGLPEKKIETKQFEYLHVLPPDMFLSESSEEESDEEIETALVKKEIKEKEEDGETELRNEFISDLSNKDKIWIKRGCERSRKNSYKCWICGKLCKNQMKYHLTRHHLPFYRLSVKRYQEHKKECEKLKNNSDGFTLPKKERTKRNSLDGNNVTGILKCNSCDLKFLKISSFNMHKKIHFISDSIVMEMKLEKCDLCDMQFRNLDDLNYHKNIHKTKGESESIPAEGFCFRSKLKVDSVEVLPHHDEDNWNEICGHCTQKYKSEEDLKRHIMFFHMKPLLCPIDNEQFKKFDDFLFHIHSSHLLVQNEMPVVDNGCLEETSNGKMEETFNDAVKAIKIEKENDT</sequence>
<dbReference type="GO" id="GO:0008270">
    <property type="term" value="F:zinc ion binding"/>
    <property type="evidence" value="ECO:0007669"/>
    <property type="project" value="UniProtKB-KW"/>
</dbReference>
<keyword evidence="2" id="KW-0479">Metal-binding</keyword>
<evidence type="ECO:0000256" key="2">
    <source>
        <dbReference type="ARBA" id="ARBA00022723"/>
    </source>
</evidence>
<dbReference type="Gene3D" id="3.30.160.60">
    <property type="entry name" value="Classic Zinc Finger"/>
    <property type="match status" value="1"/>
</dbReference>
<evidence type="ECO:0000256" key="7">
    <source>
        <dbReference type="PROSITE-ProRule" id="PRU00042"/>
    </source>
</evidence>
<dbReference type="EMBL" id="CVRI01000057">
    <property type="protein sequence ID" value="CRL02205.1"/>
    <property type="molecule type" value="Genomic_DNA"/>
</dbReference>
<evidence type="ECO:0000256" key="6">
    <source>
        <dbReference type="ARBA" id="ARBA00023242"/>
    </source>
</evidence>
<name>A0A1J1IPN3_9DIPT</name>
<accession>A0A1J1IPN3</accession>
<dbReference type="SMART" id="SM00355">
    <property type="entry name" value="ZnF_C2H2"/>
    <property type="match status" value="15"/>
</dbReference>
<reference evidence="10 11" key="1">
    <citation type="submission" date="2015-04" db="EMBL/GenBank/DDBJ databases">
        <authorList>
            <person name="Syromyatnikov M.Y."/>
            <person name="Popov V.N."/>
        </authorList>
    </citation>
    <scope>NUCLEOTIDE SEQUENCE [LARGE SCALE GENOMIC DNA]</scope>
</reference>
<evidence type="ECO:0000256" key="3">
    <source>
        <dbReference type="ARBA" id="ARBA00022737"/>
    </source>
</evidence>
<dbReference type="PANTHER" id="PTHR24394:SF29">
    <property type="entry name" value="MYONEURIN"/>
    <property type="match status" value="1"/>
</dbReference>
<protein>
    <submittedName>
        <fullName evidence="10">CLUMA_CG015248, isoform A</fullName>
    </submittedName>
</protein>
<dbReference type="PROSITE" id="PS00028">
    <property type="entry name" value="ZINC_FINGER_C2H2_1"/>
    <property type="match status" value="4"/>
</dbReference>
<evidence type="ECO:0000313" key="11">
    <source>
        <dbReference type="Proteomes" id="UP000183832"/>
    </source>
</evidence>
<proteinExistence type="predicted"/>
<evidence type="ECO:0000256" key="8">
    <source>
        <dbReference type="SAM" id="MobiDB-lite"/>
    </source>
</evidence>
<evidence type="ECO:0000256" key="4">
    <source>
        <dbReference type="ARBA" id="ARBA00022771"/>
    </source>
</evidence>
<keyword evidence="5" id="KW-0862">Zinc</keyword>
<feature type="region of interest" description="Disordered" evidence="8">
    <location>
        <begin position="157"/>
        <end position="188"/>
    </location>
</feature>
<comment type="subcellular location">
    <subcellularLocation>
        <location evidence="1">Nucleus</location>
    </subcellularLocation>
</comment>
<feature type="domain" description="C2H2-type" evidence="9">
    <location>
        <begin position="1201"/>
        <end position="1228"/>
    </location>
</feature>
<dbReference type="GO" id="GO:0005634">
    <property type="term" value="C:nucleus"/>
    <property type="evidence" value="ECO:0007669"/>
    <property type="project" value="UniProtKB-SubCell"/>
</dbReference>
<dbReference type="SUPFAM" id="SSF57667">
    <property type="entry name" value="beta-beta-alpha zinc fingers"/>
    <property type="match status" value="1"/>
</dbReference>